<evidence type="ECO:0000313" key="2">
    <source>
        <dbReference type="Proteomes" id="UP000264883"/>
    </source>
</evidence>
<name>A0A343J9L2_9CLOT</name>
<dbReference type="KEGG" id="cia:BEN51_01550"/>
<dbReference type="Proteomes" id="UP000264883">
    <property type="component" value="Chromosome"/>
</dbReference>
<gene>
    <name evidence="1" type="ORF">BEN51_01550</name>
</gene>
<dbReference type="RefSeq" id="WP_119864350.1">
    <property type="nucleotide sequence ID" value="NZ_CP016786.1"/>
</dbReference>
<accession>A0A343J9L2</accession>
<proteinExistence type="predicted"/>
<keyword evidence="2" id="KW-1185">Reference proteome</keyword>
<dbReference type="AlphaFoldDB" id="A0A343J9L2"/>
<reference evidence="1 2" key="1">
    <citation type="submission" date="2016-08" db="EMBL/GenBank/DDBJ databases">
        <title>Complete Genome Sequence Of The Indigo Reducing Clostridium isatidis DSM15098.</title>
        <authorList>
            <person name="Little G.T."/>
            <person name="Minton N.P."/>
        </authorList>
    </citation>
    <scope>NUCLEOTIDE SEQUENCE [LARGE SCALE GENOMIC DNA]</scope>
    <source>
        <strain evidence="1 2">DSM 15098</strain>
    </source>
</reference>
<sequence length="129" mass="14268">MSAFVLSREYELQLPISYVDIDRAEMEYVDGGYSIPVNVAMLSSAYCLSYATTLWIQGVISFSNILVIAKEIRGHAAAYYGLSGLSALGISNSTLEEMKRSANPIDIRDGYDPRWYVVAACELIWTLPG</sequence>
<protein>
    <submittedName>
        <fullName evidence="1">Uncharacterized protein</fullName>
    </submittedName>
</protein>
<evidence type="ECO:0000313" key="1">
    <source>
        <dbReference type="EMBL" id="ASW42220.1"/>
    </source>
</evidence>
<dbReference type="OrthoDB" id="1920287at2"/>
<dbReference type="EMBL" id="CP016786">
    <property type="protein sequence ID" value="ASW42220.1"/>
    <property type="molecule type" value="Genomic_DNA"/>
</dbReference>
<organism evidence="1 2">
    <name type="scientific">Clostridium isatidis</name>
    <dbReference type="NCBI Taxonomy" id="182773"/>
    <lineage>
        <taxon>Bacteria</taxon>
        <taxon>Bacillati</taxon>
        <taxon>Bacillota</taxon>
        <taxon>Clostridia</taxon>
        <taxon>Eubacteriales</taxon>
        <taxon>Clostridiaceae</taxon>
        <taxon>Clostridium</taxon>
    </lineage>
</organism>